<keyword evidence="2 3" id="KW-0732">Signal</keyword>
<gene>
    <name evidence="6" type="ORF">EES38_08695</name>
</gene>
<keyword evidence="7" id="KW-1185">Reference proteome</keyword>
<feature type="signal peptide" evidence="3">
    <location>
        <begin position="1"/>
        <end position="24"/>
    </location>
</feature>
<evidence type="ECO:0000256" key="3">
    <source>
        <dbReference type="SAM" id="SignalP"/>
    </source>
</evidence>
<dbReference type="SUPFAM" id="SSF53850">
    <property type="entry name" value="Periplasmic binding protein-like II"/>
    <property type="match status" value="1"/>
</dbReference>
<evidence type="ECO:0000259" key="4">
    <source>
        <dbReference type="SMART" id="SM00062"/>
    </source>
</evidence>
<dbReference type="InterPro" id="IPR001638">
    <property type="entry name" value="Solute-binding_3/MltF_N"/>
</dbReference>
<dbReference type="Gene3D" id="3.40.190.10">
    <property type="entry name" value="Periplasmic binding protein-like II"/>
    <property type="match status" value="2"/>
</dbReference>
<dbReference type="RefSeq" id="WP_124936787.1">
    <property type="nucleotide sequence ID" value="NZ_RJVQ01000003.1"/>
</dbReference>
<reference evidence="6 7" key="1">
    <citation type="submission" date="2018-11" db="EMBL/GenBank/DDBJ databases">
        <title>Vibrio LJC006 sp. nov., isolated from seawater during the bloom of the enteromorpha.</title>
        <authorList>
            <person name="Liang J."/>
        </authorList>
    </citation>
    <scope>NUCLEOTIDE SEQUENCE [LARGE SCALE GENOMIC DNA]</scope>
    <source>
        <strain evidence="6 7">LJC006</strain>
    </source>
</reference>
<dbReference type="InterPro" id="IPR001320">
    <property type="entry name" value="Iontro_rcpt_C"/>
</dbReference>
<proteinExistence type="inferred from homology"/>
<comment type="caution">
    <text evidence="6">The sequence shown here is derived from an EMBL/GenBank/DDBJ whole genome shotgun (WGS) entry which is preliminary data.</text>
</comment>
<feature type="domain" description="Ionotropic glutamate receptor C-terminal" evidence="5">
    <location>
        <begin position="38"/>
        <end position="262"/>
    </location>
</feature>
<name>A0A3N9TGC5_9VIBR</name>
<feature type="domain" description="Solute-binding protein family 3/N-terminal" evidence="4">
    <location>
        <begin position="38"/>
        <end position="263"/>
    </location>
</feature>
<feature type="chain" id="PRO_5018028906" evidence="3">
    <location>
        <begin position="25"/>
        <end position="275"/>
    </location>
</feature>
<sequence>MRKQKHQYRLGSAILLLSSLCAFAANADVLSDVKAKGELVIGTELQFAPFDFLKGDKHVGLNKDFFDEVGKELGVKVSYVDLPWSSVLPGLEADKFDMVAGPVTITKERVKRYDFTYPIADASVALLKKRGDSRVTKPEDIAGMKIGVQKSSSQEQQLKDFSDTLSKPVEIKSYVDFNQAYSEIMTGRVAAVANALPNIGYMASQHKNFEVVMPPFGKKTYFGYVVRKDDDSASLLKAIDDIMVKMESDGRMKSIQEKWFGVEMSLPQETITPVI</sequence>
<evidence type="ECO:0000256" key="1">
    <source>
        <dbReference type="ARBA" id="ARBA00010333"/>
    </source>
</evidence>
<dbReference type="Proteomes" id="UP000281112">
    <property type="component" value="Unassembled WGS sequence"/>
</dbReference>
<evidence type="ECO:0000313" key="6">
    <source>
        <dbReference type="EMBL" id="RQW63321.1"/>
    </source>
</evidence>
<dbReference type="EMBL" id="RJVQ01000003">
    <property type="protein sequence ID" value="RQW63321.1"/>
    <property type="molecule type" value="Genomic_DNA"/>
</dbReference>
<protein>
    <submittedName>
        <fullName evidence="6">Amino acid ABC transporter</fullName>
    </submittedName>
</protein>
<dbReference type="SMART" id="SM00079">
    <property type="entry name" value="PBPe"/>
    <property type="match status" value="1"/>
</dbReference>
<dbReference type="Pfam" id="PF00497">
    <property type="entry name" value="SBP_bac_3"/>
    <property type="match status" value="1"/>
</dbReference>
<dbReference type="GO" id="GO:0016020">
    <property type="term" value="C:membrane"/>
    <property type="evidence" value="ECO:0007669"/>
    <property type="project" value="InterPro"/>
</dbReference>
<evidence type="ECO:0000256" key="2">
    <source>
        <dbReference type="ARBA" id="ARBA00022729"/>
    </source>
</evidence>
<dbReference type="PANTHER" id="PTHR35936:SF19">
    <property type="entry name" value="AMINO-ACID-BINDING PROTEIN YXEM-RELATED"/>
    <property type="match status" value="1"/>
</dbReference>
<dbReference type="GO" id="GO:0015276">
    <property type="term" value="F:ligand-gated monoatomic ion channel activity"/>
    <property type="evidence" value="ECO:0007669"/>
    <property type="project" value="InterPro"/>
</dbReference>
<organism evidence="6 7">
    <name type="scientific">Vibrio viridaestus</name>
    <dbReference type="NCBI Taxonomy" id="2487322"/>
    <lineage>
        <taxon>Bacteria</taxon>
        <taxon>Pseudomonadati</taxon>
        <taxon>Pseudomonadota</taxon>
        <taxon>Gammaproteobacteria</taxon>
        <taxon>Vibrionales</taxon>
        <taxon>Vibrionaceae</taxon>
        <taxon>Vibrio</taxon>
    </lineage>
</organism>
<evidence type="ECO:0000259" key="5">
    <source>
        <dbReference type="SMART" id="SM00079"/>
    </source>
</evidence>
<accession>A0A3N9TGC5</accession>
<dbReference type="OrthoDB" id="9768183at2"/>
<dbReference type="SMART" id="SM00062">
    <property type="entry name" value="PBPb"/>
    <property type="match status" value="1"/>
</dbReference>
<dbReference type="PANTHER" id="PTHR35936">
    <property type="entry name" value="MEMBRANE-BOUND LYTIC MUREIN TRANSGLYCOSYLASE F"/>
    <property type="match status" value="1"/>
</dbReference>
<evidence type="ECO:0000313" key="7">
    <source>
        <dbReference type="Proteomes" id="UP000281112"/>
    </source>
</evidence>
<comment type="similarity">
    <text evidence="1">Belongs to the bacterial solute-binding protein 3 family.</text>
</comment>
<dbReference type="AlphaFoldDB" id="A0A3N9TGC5"/>